<dbReference type="STRING" id="861299.J421_1709"/>
<evidence type="ECO:0000313" key="1">
    <source>
        <dbReference type="EMBL" id="AHG89246.1"/>
    </source>
</evidence>
<dbReference type="KEGG" id="gba:J421_1709"/>
<dbReference type="RefSeq" id="WP_025410755.1">
    <property type="nucleotide sequence ID" value="NZ_CP007128.1"/>
</dbReference>
<reference evidence="1 2" key="1">
    <citation type="journal article" date="2014" name="Genome Announc.">
        <title>Genome Sequence and Methylome of Soil Bacterium Gemmatirosa kalamazoonensis KBS708T, a Member of the Rarely Cultivated Gemmatimonadetes Phylum.</title>
        <authorList>
            <person name="Debruyn J.M."/>
            <person name="Radosevich M."/>
            <person name="Wommack K.E."/>
            <person name="Polson S.W."/>
            <person name="Hauser L.J."/>
            <person name="Fawaz M.N."/>
            <person name="Korlach J."/>
            <person name="Tsai Y.C."/>
        </authorList>
    </citation>
    <scope>NUCLEOTIDE SEQUENCE [LARGE SCALE GENOMIC DNA]</scope>
    <source>
        <strain evidence="1 2">KBS708</strain>
    </source>
</reference>
<sequence length="171" mass="19192">MPKLNPFRTNGTIQVTRDRKTPAPRDVATFYQRADALYRAAMECCRQHERLSRFVRDRAMGAEQRAAQALVTVTDQALADMAAAYEAAATRICAERDSGCWQAANQLWMASREYARRQRIASRAVRDLGDGKHSTERLAELTVDYDLEASALLLLRQATTAYARIRPQAAA</sequence>
<name>W0REP1_9BACT</name>
<gene>
    <name evidence="1" type="ORF">J421_1709</name>
</gene>
<dbReference type="OrthoDB" id="9842140at2"/>
<proteinExistence type="predicted"/>
<dbReference type="InParanoid" id="W0REP1"/>
<dbReference type="AlphaFoldDB" id="W0REP1"/>
<dbReference type="Proteomes" id="UP000019151">
    <property type="component" value="Chromosome"/>
</dbReference>
<dbReference type="EMBL" id="CP007128">
    <property type="protein sequence ID" value="AHG89246.1"/>
    <property type="molecule type" value="Genomic_DNA"/>
</dbReference>
<keyword evidence="2" id="KW-1185">Reference proteome</keyword>
<accession>W0REP1</accession>
<dbReference type="HOGENOM" id="CLU_1560739_0_0_0"/>
<protein>
    <submittedName>
        <fullName evidence="1">Uncharacterized protein</fullName>
    </submittedName>
</protein>
<dbReference type="eggNOG" id="ENOG502ZVKE">
    <property type="taxonomic scope" value="Bacteria"/>
</dbReference>
<organism evidence="1 2">
    <name type="scientific">Gemmatirosa kalamazoonensis</name>
    <dbReference type="NCBI Taxonomy" id="861299"/>
    <lineage>
        <taxon>Bacteria</taxon>
        <taxon>Pseudomonadati</taxon>
        <taxon>Gemmatimonadota</taxon>
        <taxon>Gemmatimonadia</taxon>
        <taxon>Gemmatimonadales</taxon>
        <taxon>Gemmatimonadaceae</taxon>
        <taxon>Gemmatirosa</taxon>
    </lineage>
</organism>
<evidence type="ECO:0000313" key="2">
    <source>
        <dbReference type="Proteomes" id="UP000019151"/>
    </source>
</evidence>